<dbReference type="InterPro" id="IPR036390">
    <property type="entry name" value="WH_DNA-bd_sf"/>
</dbReference>
<dbReference type="GO" id="GO:0003677">
    <property type="term" value="F:DNA binding"/>
    <property type="evidence" value="ECO:0007669"/>
    <property type="project" value="UniProtKB-KW"/>
</dbReference>
<evidence type="ECO:0000256" key="1">
    <source>
        <dbReference type="ARBA" id="ARBA00023015"/>
    </source>
</evidence>
<accession>A0A0K9YL40</accession>
<dbReference type="STRING" id="54915.ADS79_26085"/>
<evidence type="ECO:0000313" key="8">
    <source>
        <dbReference type="EMBL" id="KNB69371.1"/>
    </source>
</evidence>
<dbReference type="Pfam" id="PF13545">
    <property type="entry name" value="HTH_Crp_2"/>
    <property type="match status" value="1"/>
</dbReference>
<dbReference type="PATRIC" id="fig|54915.3.peg.4385"/>
<dbReference type="SUPFAM" id="SSF46785">
    <property type="entry name" value="Winged helix' DNA-binding domain"/>
    <property type="match status" value="1"/>
</dbReference>
<evidence type="ECO:0000313" key="7">
    <source>
        <dbReference type="EMBL" id="GED70791.1"/>
    </source>
</evidence>
<keyword evidence="2" id="KW-0238">DNA-binding</keyword>
<reference evidence="9" key="1">
    <citation type="submission" date="2015-07" db="EMBL/GenBank/DDBJ databases">
        <title>Genome sequencing project for genomic taxonomy and phylogenomics of Bacillus-like bacteria.</title>
        <authorList>
            <person name="Liu B."/>
            <person name="Wang J."/>
            <person name="Zhu Y."/>
            <person name="Liu G."/>
            <person name="Chen Q."/>
            <person name="Chen Z."/>
            <person name="Lan J."/>
            <person name="Che J."/>
            <person name="Ge C."/>
            <person name="Shi H."/>
            <person name="Pan Z."/>
            <person name="Liu X."/>
        </authorList>
    </citation>
    <scope>NUCLEOTIDE SEQUENCE [LARGE SCALE GENOMIC DNA]</scope>
    <source>
        <strain evidence="9">DSM 9887</strain>
    </source>
</reference>
<feature type="domain" description="Cyclic nucleotide-binding" evidence="5">
    <location>
        <begin position="12"/>
        <end position="115"/>
    </location>
</feature>
<dbReference type="Proteomes" id="UP000319578">
    <property type="component" value="Unassembled WGS sequence"/>
</dbReference>
<dbReference type="Gene3D" id="2.60.120.10">
    <property type="entry name" value="Jelly Rolls"/>
    <property type="match status" value="1"/>
</dbReference>
<protein>
    <submittedName>
        <fullName evidence="8">Transcriptional regulator</fullName>
    </submittedName>
</protein>
<dbReference type="Gene3D" id="1.10.10.10">
    <property type="entry name" value="Winged helix-like DNA-binding domain superfamily/Winged helix DNA-binding domain"/>
    <property type="match status" value="1"/>
</dbReference>
<evidence type="ECO:0000259" key="5">
    <source>
        <dbReference type="PROSITE" id="PS50042"/>
    </source>
</evidence>
<dbReference type="PANTHER" id="PTHR24567">
    <property type="entry name" value="CRP FAMILY TRANSCRIPTIONAL REGULATORY PROTEIN"/>
    <property type="match status" value="1"/>
</dbReference>
<keyword evidence="4" id="KW-0804">Transcription</keyword>
<dbReference type="Pfam" id="PF00027">
    <property type="entry name" value="cNMP_binding"/>
    <property type="match status" value="1"/>
</dbReference>
<dbReference type="SUPFAM" id="SSF51206">
    <property type="entry name" value="cAMP-binding domain-like"/>
    <property type="match status" value="1"/>
</dbReference>
<dbReference type="Proteomes" id="UP000036834">
    <property type="component" value="Unassembled WGS sequence"/>
</dbReference>
<dbReference type="GO" id="GO:0005829">
    <property type="term" value="C:cytosol"/>
    <property type="evidence" value="ECO:0007669"/>
    <property type="project" value="TreeGrafter"/>
</dbReference>
<dbReference type="GO" id="GO:0003700">
    <property type="term" value="F:DNA-binding transcription factor activity"/>
    <property type="evidence" value="ECO:0007669"/>
    <property type="project" value="TreeGrafter"/>
</dbReference>
<name>A0A0K9YL40_9BACL</name>
<proteinExistence type="predicted"/>
<dbReference type="AlphaFoldDB" id="A0A0K9YL40"/>
<sequence>MDKSKFLSRIDLFQKLSTEELMQIEPIAPMNTIKKGTIIASPQHGGKLLYLVKSGMVRLYKLSEGGKELTVDLLRVGHIFGEIGSFTISSENMYAEAWEDCVICTINKPQFEQLMREKPELALHFIEIISTRLKEVEEMMEHMAYGSVRKRLLYLLHKLSEKFGSGFSMGENEDTDRKWIELEVKLTHQELASMMGSIRETVTEQLTELAAEGIVSKEGQRKPLRVHPERLKMAWDACR</sequence>
<feature type="domain" description="HTH crp-type" evidence="6">
    <location>
        <begin position="146"/>
        <end position="230"/>
    </location>
</feature>
<reference evidence="7 10" key="3">
    <citation type="submission" date="2019-06" db="EMBL/GenBank/DDBJ databases">
        <title>Whole genome shotgun sequence of Brevibacillus reuszeri NBRC 15719.</title>
        <authorList>
            <person name="Hosoyama A."/>
            <person name="Uohara A."/>
            <person name="Ohji S."/>
            <person name="Ichikawa N."/>
        </authorList>
    </citation>
    <scope>NUCLEOTIDE SEQUENCE [LARGE SCALE GENOMIC DNA]</scope>
    <source>
        <strain evidence="7 10">NBRC 15719</strain>
    </source>
</reference>
<dbReference type="EMBL" id="BJON01000018">
    <property type="protein sequence ID" value="GED70791.1"/>
    <property type="molecule type" value="Genomic_DNA"/>
</dbReference>
<dbReference type="InterPro" id="IPR014710">
    <property type="entry name" value="RmlC-like_jellyroll"/>
</dbReference>
<keyword evidence="3" id="KW-0010">Activator</keyword>
<evidence type="ECO:0000313" key="9">
    <source>
        <dbReference type="Proteomes" id="UP000036834"/>
    </source>
</evidence>
<keyword evidence="1" id="KW-0805">Transcription regulation</keyword>
<dbReference type="RefSeq" id="WP_049741377.1">
    <property type="nucleotide sequence ID" value="NZ_BJON01000018.1"/>
</dbReference>
<reference evidence="8" key="2">
    <citation type="submission" date="2015-07" db="EMBL/GenBank/DDBJ databases">
        <title>MeaNS - Measles Nucleotide Surveillance Program.</title>
        <authorList>
            <person name="Tran T."/>
            <person name="Druce J."/>
        </authorList>
    </citation>
    <scope>NUCLEOTIDE SEQUENCE</scope>
    <source>
        <strain evidence="8">DSM 9887</strain>
    </source>
</reference>
<dbReference type="InterPro" id="IPR050397">
    <property type="entry name" value="Env_Response_Regulators"/>
</dbReference>
<evidence type="ECO:0000256" key="4">
    <source>
        <dbReference type="ARBA" id="ARBA00023163"/>
    </source>
</evidence>
<dbReference type="CDD" id="cd00038">
    <property type="entry name" value="CAP_ED"/>
    <property type="match status" value="1"/>
</dbReference>
<dbReference type="PROSITE" id="PS50042">
    <property type="entry name" value="CNMP_BINDING_3"/>
    <property type="match status" value="1"/>
</dbReference>
<comment type="caution">
    <text evidence="8">The sequence shown here is derived from an EMBL/GenBank/DDBJ whole genome shotgun (WGS) entry which is preliminary data.</text>
</comment>
<dbReference type="SMART" id="SM00100">
    <property type="entry name" value="cNMP"/>
    <property type="match status" value="1"/>
</dbReference>
<dbReference type="InterPro" id="IPR000595">
    <property type="entry name" value="cNMP-bd_dom"/>
</dbReference>
<evidence type="ECO:0000313" key="10">
    <source>
        <dbReference type="Proteomes" id="UP000319578"/>
    </source>
</evidence>
<dbReference type="PANTHER" id="PTHR24567:SF74">
    <property type="entry name" value="HTH-TYPE TRANSCRIPTIONAL REGULATOR ARCR"/>
    <property type="match status" value="1"/>
</dbReference>
<organism evidence="8 9">
    <name type="scientific">Brevibacillus reuszeri</name>
    <dbReference type="NCBI Taxonomy" id="54915"/>
    <lineage>
        <taxon>Bacteria</taxon>
        <taxon>Bacillati</taxon>
        <taxon>Bacillota</taxon>
        <taxon>Bacilli</taxon>
        <taxon>Bacillales</taxon>
        <taxon>Paenibacillaceae</taxon>
        <taxon>Brevibacillus</taxon>
    </lineage>
</organism>
<evidence type="ECO:0000256" key="3">
    <source>
        <dbReference type="ARBA" id="ARBA00023159"/>
    </source>
</evidence>
<evidence type="ECO:0000256" key="2">
    <source>
        <dbReference type="ARBA" id="ARBA00023125"/>
    </source>
</evidence>
<gene>
    <name evidence="8" type="ORF">ADS79_26085</name>
    <name evidence="7" type="ORF">BRE01_44930</name>
</gene>
<dbReference type="InterPro" id="IPR036388">
    <property type="entry name" value="WH-like_DNA-bd_sf"/>
</dbReference>
<dbReference type="PRINTS" id="PR00034">
    <property type="entry name" value="HTHCRP"/>
</dbReference>
<dbReference type="EMBL" id="LGIQ01000011">
    <property type="protein sequence ID" value="KNB69371.1"/>
    <property type="molecule type" value="Genomic_DNA"/>
</dbReference>
<evidence type="ECO:0000259" key="6">
    <source>
        <dbReference type="PROSITE" id="PS51063"/>
    </source>
</evidence>
<dbReference type="SMART" id="SM00419">
    <property type="entry name" value="HTH_CRP"/>
    <property type="match status" value="1"/>
</dbReference>
<dbReference type="PROSITE" id="PS51063">
    <property type="entry name" value="HTH_CRP_2"/>
    <property type="match status" value="1"/>
</dbReference>
<dbReference type="InterPro" id="IPR018490">
    <property type="entry name" value="cNMP-bd_dom_sf"/>
</dbReference>
<dbReference type="InterPro" id="IPR012318">
    <property type="entry name" value="HTH_CRP"/>
</dbReference>
<keyword evidence="10" id="KW-1185">Reference proteome</keyword>